<feature type="domain" description="Phosphoribulokinase/uridine kinase" evidence="2">
    <location>
        <begin position="70"/>
        <end position="210"/>
    </location>
</feature>
<keyword evidence="3" id="KW-0808">Transferase</keyword>
<dbReference type="GO" id="GO:0016301">
    <property type="term" value="F:kinase activity"/>
    <property type="evidence" value="ECO:0007669"/>
    <property type="project" value="UniProtKB-KW"/>
</dbReference>
<evidence type="ECO:0000259" key="2">
    <source>
        <dbReference type="Pfam" id="PF00485"/>
    </source>
</evidence>
<sequence>MARGSRRAPYTVHPGELGTNPRDSITPGEKRKAQAAWNPTPNGMLMQATRTVQPAVSLESRTVSVQSARVILLAGPSGSGKSYVARQTGLPVLCLDDFYKEGADPTLPRVNEMVDWESPFSWDLDAAMTAVTQLAETGHTQVPVYDIGLSARIGTRPFELAGAPLFIAEGIFAAEMVDACTQGGVLADALALHRPRTVTFARRLVRDLAENRKPPLVLVRRGLRLWREDAQVLGRQCELGCRPTTAAALHRRARLLVTGASRKPV</sequence>
<dbReference type="Pfam" id="PF00485">
    <property type="entry name" value="PRK"/>
    <property type="match status" value="1"/>
</dbReference>
<proteinExistence type="predicted"/>
<keyword evidence="4" id="KW-1185">Reference proteome</keyword>
<dbReference type="EMBL" id="JBHTAC010000066">
    <property type="protein sequence ID" value="MFC7247844.1"/>
    <property type="molecule type" value="Genomic_DNA"/>
</dbReference>
<keyword evidence="3" id="KW-0418">Kinase</keyword>
<organism evidence="3 4">
    <name type="scientific">Catellatospora aurea</name>
    <dbReference type="NCBI Taxonomy" id="1337874"/>
    <lineage>
        <taxon>Bacteria</taxon>
        <taxon>Bacillati</taxon>
        <taxon>Actinomycetota</taxon>
        <taxon>Actinomycetes</taxon>
        <taxon>Micromonosporales</taxon>
        <taxon>Micromonosporaceae</taxon>
        <taxon>Catellatospora</taxon>
    </lineage>
</organism>
<dbReference type="InterPro" id="IPR006083">
    <property type="entry name" value="PRK/URK"/>
</dbReference>
<feature type="region of interest" description="Disordered" evidence="1">
    <location>
        <begin position="1"/>
        <end position="42"/>
    </location>
</feature>
<dbReference type="Gene3D" id="3.40.50.300">
    <property type="entry name" value="P-loop containing nucleotide triphosphate hydrolases"/>
    <property type="match status" value="1"/>
</dbReference>
<reference evidence="4" key="1">
    <citation type="journal article" date="2019" name="Int. J. Syst. Evol. Microbiol.">
        <title>The Global Catalogue of Microorganisms (GCM) 10K type strain sequencing project: providing services to taxonomists for standard genome sequencing and annotation.</title>
        <authorList>
            <consortium name="The Broad Institute Genomics Platform"/>
            <consortium name="The Broad Institute Genome Sequencing Center for Infectious Disease"/>
            <person name="Wu L."/>
            <person name="Ma J."/>
        </authorList>
    </citation>
    <scope>NUCLEOTIDE SEQUENCE [LARGE SCALE GENOMIC DNA]</scope>
    <source>
        <strain evidence="4">CGMCC 1.9106</strain>
    </source>
</reference>
<evidence type="ECO:0000313" key="3">
    <source>
        <dbReference type="EMBL" id="MFC7247844.1"/>
    </source>
</evidence>
<gene>
    <name evidence="3" type="ORF">ACFQO7_35735</name>
</gene>
<evidence type="ECO:0000313" key="4">
    <source>
        <dbReference type="Proteomes" id="UP001596392"/>
    </source>
</evidence>
<dbReference type="RefSeq" id="WP_376810540.1">
    <property type="nucleotide sequence ID" value="NZ_JBHTAC010000066.1"/>
</dbReference>
<dbReference type="Proteomes" id="UP001596392">
    <property type="component" value="Unassembled WGS sequence"/>
</dbReference>
<comment type="caution">
    <text evidence="3">The sequence shown here is derived from an EMBL/GenBank/DDBJ whole genome shotgun (WGS) entry which is preliminary data.</text>
</comment>
<name>A0ABW2H7I0_9ACTN</name>
<evidence type="ECO:0000256" key="1">
    <source>
        <dbReference type="SAM" id="MobiDB-lite"/>
    </source>
</evidence>
<protein>
    <submittedName>
        <fullName evidence="3">Uridine kinase</fullName>
    </submittedName>
</protein>
<dbReference type="InterPro" id="IPR027417">
    <property type="entry name" value="P-loop_NTPase"/>
</dbReference>
<accession>A0ABW2H7I0</accession>
<dbReference type="SUPFAM" id="SSF52540">
    <property type="entry name" value="P-loop containing nucleoside triphosphate hydrolases"/>
    <property type="match status" value="1"/>
</dbReference>